<reference evidence="6" key="1">
    <citation type="submission" date="2013-10" db="EMBL/GenBank/DDBJ databases">
        <title>Genome sequencing of Onchocerca volvulus.</title>
        <authorList>
            <person name="Cotton J."/>
            <person name="Tsai J."/>
            <person name="Stanley E."/>
            <person name="Tracey A."/>
            <person name="Holroyd N."/>
            <person name="Lustigman S."/>
            <person name="Berriman M."/>
        </authorList>
    </citation>
    <scope>NUCLEOTIDE SEQUENCE</scope>
</reference>
<dbReference type="GO" id="GO:0016020">
    <property type="term" value="C:membrane"/>
    <property type="evidence" value="ECO:0007669"/>
    <property type="project" value="UniProtKB-SubCell"/>
</dbReference>
<dbReference type="PANTHER" id="PTHR22968:SF24">
    <property type="entry name" value="SERINE_THREONINE-PROTEIN KINASE"/>
    <property type="match status" value="1"/>
</dbReference>
<dbReference type="Proteomes" id="UP000024404">
    <property type="component" value="Unassembled WGS sequence"/>
</dbReference>
<evidence type="ECO:0000256" key="1">
    <source>
        <dbReference type="ARBA" id="ARBA00022723"/>
    </source>
</evidence>
<dbReference type="InterPro" id="IPR002219">
    <property type="entry name" value="PKC_DAG/PE"/>
</dbReference>
<dbReference type="EnsemblMetazoa" id="OVOC7046.1">
    <property type="protein sequence ID" value="OVOC7046.1"/>
    <property type="gene ID" value="WBGene00243855"/>
</dbReference>
<dbReference type="SMART" id="SM00109">
    <property type="entry name" value="C1"/>
    <property type="match status" value="1"/>
</dbReference>
<dbReference type="EMBL" id="CMVM020000187">
    <property type="status" value="NOT_ANNOTATED_CDS"/>
    <property type="molecule type" value="Genomic_DNA"/>
</dbReference>
<keyword evidence="1" id="KW-0479">Metal-binding</keyword>
<feature type="compositionally biased region" description="Polar residues" evidence="3">
    <location>
        <begin position="73"/>
        <end position="95"/>
    </location>
</feature>
<dbReference type="GO" id="GO:0007200">
    <property type="term" value="P:phospholipase C-activating G protein-coupled receptor signaling pathway"/>
    <property type="evidence" value="ECO:0007669"/>
    <property type="project" value="TreeGrafter"/>
</dbReference>
<dbReference type="InterPro" id="IPR046349">
    <property type="entry name" value="C1-like_sf"/>
</dbReference>
<dbReference type="Gene3D" id="3.30.60.20">
    <property type="match status" value="1"/>
</dbReference>
<evidence type="ECO:0000313" key="5">
    <source>
        <dbReference type="EnsemblMetazoa" id="OVOC7046.1"/>
    </source>
</evidence>
<reference evidence="5" key="2">
    <citation type="submission" date="2022-06" db="UniProtKB">
        <authorList>
            <consortium name="EnsemblMetazoa"/>
        </authorList>
    </citation>
    <scope>IDENTIFICATION</scope>
</reference>
<dbReference type="OMA" id="RCVSKIP"/>
<protein>
    <submittedName>
        <fullName evidence="5">Phorbol-ester/DAG-type domain-containing protein</fullName>
    </submittedName>
</protein>
<sequence>MLMCRHALCVHSYKSPTFCDFCGELLFGLVKQGLKCRGCKLNYHKRCVSKIPNNCSGYKQQLLPFHLLSLQDSTNKTSSRPLPSPFDNINNTSVKDQQDDQLSRINFNIQVPPDISITTTDDISSYSRPVFPVNQNVRLQF</sequence>
<dbReference type="CDD" id="cd20795">
    <property type="entry name" value="C1_PKD_rpt1"/>
    <property type="match status" value="1"/>
</dbReference>
<dbReference type="PANTHER" id="PTHR22968">
    <property type="entry name" value="PROTEIN KINASE C, MU"/>
    <property type="match status" value="1"/>
</dbReference>
<organism evidence="5 6">
    <name type="scientific">Onchocerca volvulus</name>
    <dbReference type="NCBI Taxonomy" id="6282"/>
    <lineage>
        <taxon>Eukaryota</taxon>
        <taxon>Metazoa</taxon>
        <taxon>Ecdysozoa</taxon>
        <taxon>Nematoda</taxon>
        <taxon>Chromadorea</taxon>
        <taxon>Rhabditida</taxon>
        <taxon>Spirurina</taxon>
        <taxon>Spiruromorpha</taxon>
        <taxon>Filarioidea</taxon>
        <taxon>Onchocercidae</taxon>
        <taxon>Onchocerca</taxon>
    </lineage>
</organism>
<dbReference type="PROSITE" id="PS00479">
    <property type="entry name" value="ZF_DAG_PE_1"/>
    <property type="match status" value="1"/>
</dbReference>
<dbReference type="PRINTS" id="PR00008">
    <property type="entry name" value="DAGPEDOMAIN"/>
</dbReference>
<feature type="region of interest" description="Disordered" evidence="3">
    <location>
        <begin position="73"/>
        <end position="98"/>
    </location>
</feature>
<evidence type="ECO:0000259" key="4">
    <source>
        <dbReference type="PROSITE" id="PS50081"/>
    </source>
</evidence>
<dbReference type="InterPro" id="IPR020454">
    <property type="entry name" value="DAG/PE-bd"/>
</dbReference>
<evidence type="ECO:0000256" key="2">
    <source>
        <dbReference type="ARBA" id="ARBA00022833"/>
    </source>
</evidence>
<keyword evidence="6" id="KW-1185">Reference proteome</keyword>
<dbReference type="GO" id="GO:0004674">
    <property type="term" value="F:protein serine/threonine kinase activity"/>
    <property type="evidence" value="ECO:0007669"/>
    <property type="project" value="UniProtKB-KW"/>
</dbReference>
<dbReference type="GO" id="GO:0008270">
    <property type="term" value="F:zinc ion binding"/>
    <property type="evidence" value="ECO:0007669"/>
    <property type="project" value="UniProtKB-KW"/>
</dbReference>
<name>A0A8R1TYE9_ONCVO</name>
<accession>A0A8R1TYE9</accession>
<evidence type="ECO:0000256" key="3">
    <source>
        <dbReference type="SAM" id="MobiDB-lite"/>
    </source>
</evidence>
<feature type="domain" description="Phorbol-ester/DAG-type" evidence="4">
    <location>
        <begin position="5"/>
        <end position="55"/>
    </location>
</feature>
<dbReference type="SUPFAM" id="SSF57889">
    <property type="entry name" value="Cysteine-rich domain"/>
    <property type="match status" value="1"/>
</dbReference>
<dbReference type="Pfam" id="PF00130">
    <property type="entry name" value="C1_1"/>
    <property type="match status" value="1"/>
</dbReference>
<proteinExistence type="predicted"/>
<dbReference type="GO" id="GO:0005829">
    <property type="term" value="C:cytosol"/>
    <property type="evidence" value="ECO:0007669"/>
    <property type="project" value="TreeGrafter"/>
</dbReference>
<evidence type="ECO:0000313" key="6">
    <source>
        <dbReference type="Proteomes" id="UP000024404"/>
    </source>
</evidence>
<dbReference type="PROSITE" id="PS50081">
    <property type="entry name" value="ZF_DAG_PE_2"/>
    <property type="match status" value="1"/>
</dbReference>
<keyword evidence="2" id="KW-0862">Zinc</keyword>
<dbReference type="GO" id="GO:0035556">
    <property type="term" value="P:intracellular signal transduction"/>
    <property type="evidence" value="ECO:0007669"/>
    <property type="project" value="TreeGrafter"/>
</dbReference>
<dbReference type="AlphaFoldDB" id="A0A8R1TYE9"/>